<proteinExistence type="predicted"/>
<evidence type="ECO:0000313" key="2">
    <source>
        <dbReference type="Proteomes" id="UP000305401"/>
    </source>
</evidence>
<dbReference type="Proteomes" id="UP000305401">
    <property type="component" value="Unassembled WGS sequence"/>
</dbReference>
<sequence length="228" mass="25706">MDSMYEILMGLPLFKGVSREKISEIVEKAKFHFLKYLEGESLVAAHEACTHIKFIISGSVRLSISNYNERFKVSQTLHAPNVIAPDFLFGKAPFYPCAGVAVEPTGILQISKNDYMHILNNDEVFLFNFLNVLSMNAQKAVDGILAITSGNLEERIAFWIVALTQRGGTDITLACKQRDLYSLFGVQRTSLINTLESMKSRQLLDYTNNEIHFYSRDKLLELLNATAD</sequence>
<dbReference type="EMBL" id="SSTG01000197">
    <property type="protein sequence ID" value="THG43044.1"/>
    <property type="molecule type" value="Genomic_DNA"/>
</dbReference>
<name>A0AC61S3B2_9BACT</name>
<keyword evidence="2" id="KW-1185">Reference proteome</keyword>
<comment type="caution">
    <text evidence="1">The sequence shown here is derived from an EMBL/GenBank/DDBJ whole genome shotgun (WGS) entry which is preliminary data.</text>
</comment>
<reference evidence="1" key="1">
    <citation type="submission" date="2019-04" db="EMBL/GenBank/DDBJ databases">
        <title>Microbes associate with the intestines of laboratory mice.</title>
        <authorList>
            <person name="Navarre W."/>
            <person name="Wong E."/>
            <person name="Huang K.C."/>
            <person name="Tropini C."/>
            <person name="Ng K."/>
            <person name="Yu B."/>
        </authorList>
    </citation>
    <scope>NUCLEOTIDE SEQUENCE</scope>
    <source>
        <strain evidence="1">NM86_A22</strain>
    </source>
</reference>
<accession>A0AC61S3B2</accession>
<protein>
    <submittedName>
        <fullName evidence="1">Crp/Fnr family transcriptional regulator</fullName>
    </submittedName>
</protein>
<evidence type="ECO:0000313" key="1">
    <source>
        <dbReference type="EMBL" id="THG43044.1"/>
    </source>
</evidence>
<organism evidence="1 2">
    <name type="scientific">Muribaculum caecicola</name>
    <dbReference type="NCBI Taxonomy" id="3038144"/>
    <lineage>
        <taxon>Bacteria</taxon>
        <taxon>Pseudomonadati</taxon>
        <taxon>Bacteroidota</taxon>
        <taxon>Bacteroidia</taxon>
        <taxon>Bacteroidales</taxon>
        <taxon>Muribaculaceae</taxon>
        <taxon>Muribaculum</taxon>
    </lineage>
</organism>
<gene>
    <name evidence="1" type="ORF">E5990_10490</name>
</gene>